<protein>
    <submittedName>
        <fullName evidence="1">Ankyrin repeat protein</fullName>
    </submittedName>
</protein>
<organism evidence="1 2">
    <name type="scientific">Legionella cherrii</name>
    <dbReference type="NCBI Taxonomy" id="28084"/>
    <lineage>
        <taxon>Bacteria</taxon>
        <taxon>Pseudomonadati</taxon>
        <taxon>Pseudomonadota</taxon>
        <taxon>Gammaproteobacteria</taxon>
        <taxon>Legionellales</taxon>
        <taxon>Legionellaceae</taxon>
        <taxon>Legionella</taxon>
    </lineage>
</organism>
<name>A0A0W0S5Z3_9GAMM</name>
<sequence length="401" mass="45335">MSLYQLINRQLRPAGFHYEEEQLNQLDIIEYMLFESAGVLPLLQGKPLKCVFRPGHKSTIFFPVSQKVSALEFGVKMNEASISEEEQINFSQIAHAIADKFPGSVVDGERQFYNHYNTFSAVIIPDQHIKNAIQSSSLFLAAGNLSEFDLESLLLLRKNLNLYKIADNNLSDLVDRLLIRVKTHISEHYDLPIVHQALPKVEKKFAAMLAIKREEYKYNQLLRELKHKLHELAHKGTIAYASPYLDEPPVSNDNFDPNYLSVAPIAQQLEATLIESGADFFNNPISQKSFADFKQKCQGSITNAKIDFANFRGKGKWYNELNPLLKALIVCVKAIAGIIAGLTVVPGLLTEIYSEQGYIGTFFNTKTDSLRKLETFEQNLFSNNGIFDELDKEIPNIGMVI</sequence>
<gene>
    <name evidence="1" type="primary">arp_1</name>
    <name evidence="1" type="ORF">Lche_0806</name>
</gene>
<dbReference type="PATRIC" id="fig|28084.5.peg.868"/>
<proteinExistence type="predicted"/>
<dbReference type="AlphaFoldDB" id="A0A0W0S5Z3"/>
<reference evidence="1 2" key="1">
    <citation type="submission" date="2015-11" db="EMBL/GenBank/DDBJ databases">
        <title>Genomic analysis of 38 Legionella species identifies large and diverse effector repertoires.</title>
        <authorList>
            <person name="Burstein D."/>
            <person name="Amaro F."/>
            <person name="Zusman T."/>
            <person name="Lifshitz Z."/>
            <person name="Cohen O."/>
            <person name="Gilbert J.A."/>
            <person name="Pupko T."/>
            <person name="Shuman H.A."/>
            <person name="Segal G."/>
        </authorList>
    </citation>
    <scope>NUCLEOTIDE SEQUENCE [LARGE SCALE GENOMIC DNA]</scope>
    <source>
        <strain evidence="1 2">ORW</strain>
    </source>
</reference>
<dbReference type="RefSeq" id="WP_058387448.1">
    <property type="nucleotide sequence ID" value="NZ_LNXW01000013.1"/>
</dbReference>
<dbReference type="OrthoDB" id="5654282at2"/>
<comment type="caution">
    <text evidence="1">The sequence shown here is derived from an EMBL/GenBank/DDBJ whole genome shotgun (WGS) entry which is preliminary data.</text>
</comment>
<dbReference type="EMBL" id="LNXW01000013">
    <property type="protein sequence ID" value="KTC78786.1"/>
    <property type="molecule type" value="Genomic_DNA"/>
</dbReference>
<dbReference type="Proteomes" id="UP000054921">
    <property type="component" value="Unassembled WGS sequence"/>
</dbReference>
<evidence type="ECO:0000313" key="2">
    <source>
        <dbReference type="Proteomes" id="UP000054921"/>
    </source>
</evidence>
<accession>A0A0W0S5Z3</accession>
<evidence type="ECO:0000313" key="1">
    <source>
        <dbReference type="EMBL" id="KTC78786.1"/>
    </source>
</evidence>